<dbReference type="Pfam" id="PF07635">
    <property type="entry name" value="PSCyt1"/>
    <property type="match status" value="1"/>
</dbReference>
<dbReference type="PANTHER" id="PTHR35889">
    <property type="entry name" value="CYCLOINULO-OLIGOSACCHARIDE FRUCTANOTRANSFERASE-RELATED"/>
    <property type="match status" value="1"/>
</dbReference>
<organism evidence="4">
    <name type="scientific">uncultured marine bacterium 105</name>
    <dbReference type="NCBI Taxonomy" id="257382"/>
    <lineage>
        <taxon>Bacteria</taxon>
        <taxon>environmental samples</taxon>
    </lineage>
</organism>
<reference evidence="4" key="1">
    <citation type="submission" date="2003-11" db="EMBL/GenBank/DDBJ databases">
        <authorList>
            <person name="Heidelberg J.F."/>
            <person name="Eisen J.A."/>
            <person name="Nelson W.C."/>
            <person name="DeLong E.F."/>
        </authorList>
    </citation>
    <scope>NUCLEOTIDE SEQUENCE</scope>
</reference>
<evidence type="ECO:0000259" key="2">
    <source>
        <dbReference type="Pfam" id="PF07587"/>
    </source>
</evidence>
<feature type="domain" description="DUF1549" evidence="1">
    <location>
        <begin position="192"/>
        <end position="394"/>
    </location>
</feature>
<reference evidence="4" key="2">
    <citation type="submission" date="2003-12" db="EMBL/GenBank/DDBJ databases">
        <title>Monterey Bay Coastal Ocean Microbial Observatory environmental clone sequencing.</title>
        <authorList>
            <person name="DeLong E.F."/>
        </authorList>
    </citation>
    <scope>NUCLEOTIDE SEQUENCE</scope>
</reference>
<dbReference type="SUPFAM" id="SSF46626">
    <property type="entry name" value="Cytochrome c"/>
    <property type="match status" value="1"/>
</dbReference>
<dbReference type="InterPro" id="IPR011444">
    <property type="entry name" value="DUF1549"/>
</dbReference>
<dbReference type="Pfam" id="PF07587">
    <property type="entry name" value="PSD1"/>
    <property type="match status" value="1"/>
</dbReference>
<dbReference type="Pfam" id="PF07583">
    <property type="entry name" value="PSCyt2"/>
    <property type="match status" value="1"/>
</dbReference>
<accession>Q6SI19</accession>
<evidence type="ECO:0000313" key="4">
    <source>
        <dbReference type="EMBL" id="AAR37453.1"/>
    </source>
</evidence>
<evidence type="ECO:0000259" key="3">
    <source>
        <dbReference type="Pfam" id="PF07635"/>
    </source>
</evidence>
<evidence type="ECO:0000259" key="1">
    <source>
        <dbReference type="Pfam" id="PF07583"/>
    </source>
</evidence>
<dbReference type="PANTHER" id="PTHR35889:SF3">
    <property type="entry name" value="F-BOX DOMAIN-CONTAINING PROTEIN"/>
    <property type="match status" value="1"/>
</dbReference>
<dbReference type="GO" id="GO:0020037">
    <property type="term" value="F:heme binding"/>
    <property type="evidence" value="ECO:0007669"/>
    <property type="project" value="InterPro"/>
</dbReference>
<dbReference type="GO" id="GO:0009055">
    <property type="term" value="F:electron transfer activity"/>
    <property type="evidence" value="ECO:0007669"/>
    <property type="project" value="InterPro"/>
</dbReference>
<dbReference type="InterPro" id="IPR022655">
    <property type="entry name" value="DUF1553"/>
</dbReference>
<dbReference type="InterPro" id="IPR011429">
    <property type="entry name" value="Cyt_c_Planctomycete-type"/>
</dbReference>
<dbReference type="AlphaFoldDB" id="Q6SI19"/>
<dbReference type="EMBL" id="AY458629">
    <property type="protein sequence ID" value="AAR37453.1"/>
    <property type="molecule type" value="Genomic_DNA"/>
</dbReference>
<feature type="domain" description="DUF1553" evidence="2">
    <location>
        <begin position="611"/>
        <end position="869"/>
    </location>
</feature>
<name>Q6SI19_9BACT</name>
<evidence type="ECO:0008006" key="5">
    <source>
        <dbReference type="Google" id="ProtNLM"/>
    </source>
</evidence>
<dbReference type="InterPro" id="IPR036909">
    <property type="entry name" value="Cyt_c-like_dom_sf"/>
</dbReference>
<proteinExistence type="predicted"/>
<feature type="domain" description="Cytochrome C Planctomycete-type" evidence="3">
    <location>
        <begin position="67"/>
        <end position="123"/>
    </location>
</feature>
<gene>
    <name evidence="4" type="ORF">MBMO_EBAC750-01A01.27</name>
</gene>
<protein>
    <recommendedName>
        <fullName evidence="5">Cytochrome c domain-containing protein</fullName>
    </recommendedName>
</protein>
<sequence length="893" mass="101062">MTASLQTGRWDGGPWMRRTVTAIVVGLTGTVAWLTVPSPEVRAQQPTAQQRLLTFSSDIQPILSRHCWSCHGADQRSEFDLRTRLAALKGGRRGEAIVPGDSEASRLYRRIAGFEQPSMPPDGSLSSAEISAIRTWIDQGAHWSTGPATTVVETTDLPNSEVEDSSANDRDYWAFKLPMQAAVPLFPELEHPVDRFLEQARYDHGLTAGPRADRRTLLRRASLDLIGLPPTPTETAQFLADTERGAWERLIDRLLASPHYGERWGRHWLDVARYADSTGYEQDFDRPNAWRYRDYVIAAFNKDKPYNLFVKEQVAGDELDYTTDETRIATGFLRAGPRVQFREKDNPERRHDYLDDVLATIGRGMLGLTVHCARCHDHKFDPISQADYYSLQASIFGYVETEHPLLSRGDAEVYARTNAEISTRQQPVRDEITQLEAPYREQLKLQQLRQRFPENVQRAALKPAAERTRGEQLLATQVLSINVPREQLDEALRPEDRVRRQQLVDQIAAIEQQRPAQVPVAEIVTDGDYRYAPDGPGDEVIGCPECRVMPDTSGSFLHDGVGSYETPPSHFLVRGDPFRKGTETAPGFVTVATYGNPPTEIPRANGRTSGRRLALAEWLGSPQNPLTARVLVNRLWHHHFGRGIFGTLDNLGLMGTPPTHPELLDWLAVEFMHRGWSIKEMHRLIMTSQAYQMTSVFENAENAVNDPQNQLLWRYRLQRLEAEILRDAVMMVSGGLDLTVGGPPVFPYIPEEILRSSPAPYGRWDNQPDGPHAWRRSVYVYRRRSLGLPFFDTFDLPDQNVAAAARNVSTVPTQALTLMNNPFVLRQAELFAERLKQTAPSDPRRQIELAYEIALTRQPTTAEMVLARNLVDQQSLVDLAHVMFNLNEFLYIR</sequence>